<evidence type="ECO:0000313" key="2">
    <source>
        <dbReference type="EMBL" id="MFG6458539.1"/>
    </source>
</evidence>
<evidence type="ECO:0000256" key="1">
    <source>
        <dbReference type="SAM" id="Phobius"/>
    </source>
</evidence>
<keyword evidence="1" id="KW-1133">Transmembrane helix</keyword>
<gene>
    <name evidence="2" type="ORF">ACG00X_16990</name>
</gene>
<keyword evidence="3" id="KW-1185">Reference proteome</keyword>
<dbReference type="Proteomes" id="UP001606305">
    <property type="component" value="Unassembled WGS sequence"/>
</dbReference>
<reference evidence="2 3" key="1">
    <citation type="submission" date="2024-09" db="EMBL/GenBank/DDBJ databases">
        <title>Novel species of the genus Pelomonas and Roseateles isolated from streams.</title>
        <authorList>
            <person name="Lu H."/>
        </authorList>
    </citation>
    <scope>NUCLEOTIDE SEQUENCE [LARGE SCALE GENOMIC DNA]</scope>
    <source>
        <strain evidence="2 3">BYS96W</strain>
    </source>
</reference>
<evidence type="ECO:0000313" key="3">
    <source>
        <dbReference type="Proteomes" id="UP001606305"/>
    </source>
</evidence>
<comment type="caution">
    <text evidence="2">The sequence shown here is derived from an EMBL/GenBank/DDBJ whole genome shotgun (WGS) entry which is preliminary data.</text>
</comment>
<feature type="transmembrane region" description="Helical" evidence="1">
    <location>
        <begin position="62"/>
        <end position="82"/>
    </location>
</feature>
<proteinExistence type="predicted"/>
<dbReference type="EMBL" id="JBIGIA010000013">
    <property type="protein sequence ID" value="MFG6458539.1"/>
    <property type="molecule type" value="Genomic_DNA"/>
</dbReference>
<feature type="transmembrane region" description="Helical" evidence="1">
    <location>
        <begin position="24"/>
        <end position="50"/>
    </location>
</feature>
<feature type="transmembrane region" description="Helical" evidence="1">
    <location>
        <begin position="115"/>
        <end position="137"/>
    </location>
</feature>
<protein>
    <submittedName>
        <fullName evidence="2">Uncharacterized protein</fullName>
    </submittedName>
</protein>
<name>A0ABW7G9A1_9BURK</name>
<dbReference type="RefSeq" id="WP_394489604.1">
    <property type="nucleotide sequence ID" value="NZ_JBIGIA010000013.1"/>
</dbReference>
<accession>A0ABW7G9A1</accession>
<organism evidence="2 3">
    <name type="scientific">Pelomonas nitida</name>
    <dbReference type="NCBI Taxonomy" id="3299027"/>
    <lineage>
        <taxon>Bacteria</taxon>
        <taxon>Pseudomonadati</taxon>
        <taxon>Pseudomonadota</taxon>
        <taxon>Betaproteobacteria</taxon>
        <taxon>Burkholderiales</taxon>
        <taxon>Sphaerotilaceae</taxon>
        <taxon>Roseateles</taxon>
    </lineage>
</organism>
<feature type="transmembrane region" description="Helical" evidence="1">
    <location>
        <begin position="88"/>
        <end position="108"/>
    </location>
</feature>
<keyword evidence="1" id="KW-0812">Transmembrane</keyword>
<keyword evidence="1" id="KW-0472">Membrane</keyword>
<sequence length="139" mass="14422">MVPGGGGWRAGIMRPLKKVGSVEMLSIFGAAISLPFLMLGLLISAIPVWMAAKIVGAGHQELWRAALALLLATTAAVAVVMVCVKLHAVLWGVLLMLATVVVVFAKVLDLSYLGAFILCILSAALQVAVSKLLVALFGG</sequence>